<dbReference type="EMBL" id="KL363393">
    <property type="protein sequence ID" value="KFD46117.1"/>
    <property type="molecule type" value="Genomic_DNA"/>
</dbReference>
<sequence>MPVLHYKGYCYHFHSFTQDRRSRYWLCAERKVCNPHCTTNQDLENITIIHDGTRDHQHNAGVEGQVRKTVNSLKRLAQDEPNATPSQILRRTVTGVHVQEVLLMLPKRNSLKRIVNRVQNRNRPPNPKSMRGIDLPLQYTVTKRGEPFLMHDSGSEDEERIVIFSTEENVAYLSASSTLFCDGTFKTAATQFTQLFTVHGLVLGYPVPLVYALTTRKPRADLSLYI</sequence>
<evidence type="ECO:0000313" key="1">
    <source>
        <dbReference type="EMBL" id="KFD46117.1"/>
    </source>
</evidence>
<evidence type="ECO:0000313" key="2">
    <source>
        <dbReference type="EMBL" id="KFD59819.1"/>
    </source>
</evidence>
<proteinExistence type="predicted"/>
<dbReference type="OrthoDB" id="6154864at2759"/>
<dbReference type="Proteomes" id="UP000030764">
    <property type="component" value="Unassembled WGS sequence"/>
</dbReference>
<accession>A0A085LMC1</accession>
<gene>
    <name evidence="1" type="ORF">M513_13012</name>
    <name evidence="2" type="ORF">M514_13012</name>
</gene>
<organism evidence="1 3">
    <name type="scientific">Trichuris suis</name>
    <name type="common">pig whipworm</name>
    <dbReference type="NCBI Taxonomy" id="68888"/>
    <lineage>
        <taxon>Eukaryota</taxon>
        <taxon>Metazoa</taxon>
        <taxon>Ecdysozoa</taxon>
        <taxon>Nematoda</taxon>
        <taxon>Enoplea</taxon>
        <taxon>Dorylaimia</taxon>
        <taxon>Trichinellida</taxon>
        <taxon>Trichuridae</taxon>
        <taxon>Trichuris</taxon>
    </lineage>
</organism>
<keyword evidence="3" id="KW-1185">Reference proteome</keyword>
<protein>
    <submittedName>
        <fullName evidence="1">Uncharacterized protein</fullName>
    </submittedName>
</protein>
<dbReference type="EMBL" id="KL367730">
    <property type="protein sequence ID" value="KFD59819.1"/>
    <property type="molecule type" value="Genomic_DNA"/>
</dbReference>
<dbReference type="AlphaFoldDB" id="A0A085LMC1"/>
<dbReference type="Proteomes" id="UP000030758">
    <property type="component" value="Unassembled WGS sequence"/>
</dbReference>
<dbReference type="Gene3D" id="2.20.25.240">
    <property type="match status" value="1"/>
</dbReference>
<evidence type="ECO:0000313" key="3">
    <source>
        <dbReference type="Proteomes" id="UP000030764"/>
    </source>
</evidence>
<name>A0A085LMC1_9BILA</name>
<reference evidence="1 3" key="1">
    <citation type="journal article" date="2014" name="Nat. Genet.">
        <title>Genome and transcriptome of the porcine whipworm Trichuris suis.</title>
        <authorList>
            <person name="Jex A.R."/>
            <person name="Nejsum P."/>
            <person name="Schwarz E.M."/>
            <person name="Hu L."/>
            <person name="Young N.D."/>
            <person name="Hall R.S."/>
            <person name="Korhonen P.K."/>
            <person name="Liao S."/>
            <person name="Thamsborg S."/>
            <person name="Xia J."/>
            <person name="Xu P."/>
            <person name="Wang S."/>
            <person name="Scheerlinck J.P."/>
            <person name="Hofmann A."/>
            <person name="Sternberg P.W."/>
            <person name="Wang J."/>
            <person name="Gasser R.B."/>
        </authorList>
    </citation>
    <scope>NUCLEOTIDE SEQUENCE [LARGE SCALE GENOMIC DNA]</scope>
    <source>
        <strain evidence="2">DCEP-RM93F</strain>
        <strain evidence="1">DCEP-RM93M</strain>
    </source>
</reference>